<evidence type="ECO:0000256" key="8">
    <source>
        <dbReference type="ARBA" id="ARBA00049244"/>
    </source>
</evidence>
<evidence type="ECO:0000256" key="7">
    <source>
        <dbReference type="ARBA" id="ARBA00034754"/>
    </source>
</evidence>
<dbReference type="EMBL" id="ACJM01000004">
    <property type="protein sequence ID" value="EEG78062.1"/>
    <property type="molecule type" value="Genomic_DNA"/>
</dbReference>
<dbReference type="GO" id="GO:0003677">
    <property type="term" value="F:DNA binding"/>
    <property type="evidence" value="ECO:0007669"/>
    <property type="project" value="InterPro"/>
</dbReference>
<evidence type="ECO:0000256" key="4">
    <source>
        <dbReference type="ARBA" id="ARBA00022695"/>
    </source>
</evidence>
<reference evidence="11 12" key="1">
    <citation type="submission" date="2009-02" db="EMBL/GenBank/DDBJ databases">
        <title>Sequencing of the draft genome and assembly of Dethiobacter alkaliphilus AHT 1.</title>
        <authorList>
            <consortium name="US DOE Joint Genome Institute (JGI-PGF)"/>
            <person name="Lucas S."/>
            <person name="Copeland A."/>
            <person name="Lapidus A."/>
            <person name="Glavina del Rio T."/>
            <person name="Dalin E."/>
            <person name="Tice H."/>
            <person name="Bruce D."/>
            <person name="Goodwin L."/>
            <person name="Pitluck S."/>
            <person name="Larimer F."/>
            <person name="Land M.L."/>
            <person name="Hauser L."/>
            <person name="Muyzer G."/>
        </authorList>
    </citation>
    <scope>NUCLEOTIDE SEQUENCE [LARGE SCALE GENOMIC DNA]</scope>
    <source>
        <strain evidence="11 12">AHT 1</strain>
    </source>
</reference>
<feature type="domain" description="DNA polymerase III delta subunit-like C-terminal" evidence="10">
    <location>
        <begin position="222"/>
        <end position="339"/>
    </location>
</feature>
<dbReference type="EC" id="2.7.7.7" evidence="1"/>
<dbReference type="Pfam" id="PF06144">
    <property type="entry name" value="DNA_pol3_delta"/>
    <property type="match status" value="1"/>
</dbReference>
<proteinExistence type="inferred from homology"/>
<evidence type="ECO:0000259" key="9">
    <source>
        <dbReference type="Pfam" id="PF06144"/>
    </source>
</evidence>
<evidence type="ECO:0000256" key="1">
    <source>
        <dbReference type="ARBA" id="ARBA00012417"/>
    </source>
</evidence>
<protein>
    <recommendedName>
        <fullName evidence="2">DNA polymerase III subunit delta</fullName>
        <ecNumber evidence="1">2.7.7.7</ecNumber>
    </recommendedName>
</protein>
<keyword evidence="6" id="KW-0239">DNA-directed DNA polymerase</keyword>
<dbReference type="NCBIfam" id="TIGR01128">
    <property type="entry name" value="holA"/>
    <property type="match status" value="1"/>
</dbReference>
<dbReference type="InterPro" id="IPR010372">
    <property type="entry name" value="DNA_pol3_delta_N"/>
</dbReference>
<sequence length="345" mass="37520">MKKYGKEPDYLRLKRELEAGTLHPVYIFTGSEDFLMQDAVAAVYGLMEAKAAVSTDYSRIEGPQYALGDVLDMVDTVSLFGDSRMVTVADAPYFAKGAGSKEDLAKLQAYLARRDAASCVVFCARDFMKTTKAAKELAASGGVFVFEPLKGAALADWLRKRVASVGKTASSHTLNLLVERVGRDLRRLANEVDKLATYLGDDRQELDESTVMLATSRSIQGDIFALTDAVVYGRAPKALFLLKDLLGAGEPPLRILAMLVRQFRLLGSAHELLNNGCRADELSARLGIHPYAAEKLVAQAYKASDAQLGRAVELLLQTDLDIKRGKIDQVLALETLVVALGEKSA</sequence>
<evidence type="ECO:0000256" key="2">
    <source>
        <dbReference type="ARBA" id="ARBA00017703"/>
    </source>
</evidence>
<dbReference type="PANTHER" id="PTHR34388">
    <property type="entry name" value="DNA POLYMERASE III SUBUNIT DELTA"/>
    <property type="match status" value="1"/>
</dbReference>
<keyword evidence="3" id="KW-0808">Transferase</keyword>
<evidence type="ECO:0000259" key="10">
    <source>
        <dbReference type="Pfam" id="PF21694"/>
    </source>
</evidence>
<dbReference type="Gene3D" id="3.40.50.300">
    <property type="entry name" value="P-loop containing nucleotide triphosphate hydrolases"/>
    <property type="match status" value="1"/>
</dbReference>
<dbReference type="GO" id="GO:0003887">
    <property type="term" value="F:DNA-directed DNA polymerase activity"/>
    <property type="evidence" value="ECO:0007669"/>
    <property type="project" value="UniProtKB-KW"/>
</dbReference>
<dbReference type="SUPFAM" id="SSF52540">
    <property type="entry name" value="P-loop containing nucleoside triphosphate hydrolases"/>
    <property type="match status" value="1"/>
</dbReference>
<dbReference type="Gene3D" id="1.20.272.10">
    <property type="match status" value="1"/>
</dbReference>
<dbReference type="InterPro" id="IPR008921">
    <property type="entry name" value="DNA_pol3_clamp-load_cplx_C"/>
</dbReference>
<dbReference type="STRING" id="555088.DealDRAFT_0939"/>
<dbReference type="eggNOG" id="COG1466">
    <property type="taxonomic scope" value="Bacteria"/>
</dbReference>
<feature type="domain" description="DNA polymerase III delta N-terminal" evidence="9">
    <location>
        <begin position="26"/>
        <end position="140"/>
    </location>
</feature>
<keyword evidence="12" id="KW-1185">Reference proteome</keyword>
<dbReference type="GO" id="GO:0006261">
    <property type="term" value="P:DNA-templated DNA replication"/>
    <property type="evidence" value="ECO:0007669"/>
    <property type="project" value="TreeGrafter"/>
</dbReference>
<dbReference type="InterPro" id="IPR048466">
    <property type="entry name" value="DNA_pol3_delta-like_C"/>
</dbReference>
<name>C0GEN0_DETAL</name>
<evidence type="ECO:0000313" key="11">
    <source>
        <dbReference type="EMBL" id="EEG78062.1"/>
    </source>
</evidence>
<dbReference type="Pfam" id="PF21694">
    <property type="entry name" value="DNA_pol3_delta_C"/>
    <property type="match status" value="1"/>
</dbReference>
<dbReference type="GO" id="GO:0009360">
    <property type="term" value="C:DNA polymerase III complex"/>
    <property type="evidence" value="ECO:0007669"/>
    <property type="project" value="InterPro"/>
</dbReference>
<dbReference type="AlphaFoldDB" id="C0GEN0"/>
<dbReference type="SUPFAM" id="SSF48019">
    <property type="entry name" value="post-AAA+ oligomerization domain-like"/>
    <property type="match status" value="1"/>
</dbReference>
<evidence type="ECO:0000256" key="3">
    <source>
        <dbReference type="ARBA" id="ARBA00022679"/>
    </source>
</evidence>
<comment type="similarity">
    <text evidence="7">Belongs to the DNA polymerase HolA subunit family.</text>
</comment>
<keyword evidence="5" id="KW-0235">DNA replication</keyword>
<dbReference type="Proteomes" id="UP000006443">
    <property type="component" value="Unassembled WGS sequence"/>
</dbReference>
<accession>C0GEN0</accession>
<comment type="caution">
    <text evidence="11">The sequence shown here is derived from an EMBL/GenBank/DDBJ whole genome shotgun (WGS) entry which is preliminary data.</text>
</comment>
<dbReference type="Gene3D" id="1.10.8.60">
    <property type="match status" value="1"/>
</dbReference>
<keyword evidence="4" id="KW-0548">Nucleotidyltransferase</keyword>
<dbReference type="PANTHER" id="PTHR34388:SF1">
    <property type="entry name" value="DNA POLYMERASE III SUBUNIT DELTA"/>
    <property type="match status" value="1"/>
</dbReference>
<organism evidence="11 12">
    <name type="scientific">Dethiobacter alkaliphilus AHT 1</name>
    <dbReference type="NCBI Taxonomy" id="555088"/>
    <lineage>
        <taxon>Bacteria</taxon>
        <taxon>Bacillati</taxon>
        <taxon>Bacillota</taxon>
        <taxon>Dethiobacteria</taxon>
        <taxon>Dethiobacterales</taxon>
        <taxon>Dethiobacteraceae</taxon>
        <taxon>Dethiobacter</taxon>
    </lineage>
</organism>
<dbReference type="InterPro" id="IPR005790">
    <property type="entry name" value="DNA_polIII_delta"/>
</dbReference>
<evidence type="ECO:0000256" key="5">
    <source>
        <dbReference type="ARBA" id="ARBA00022705"/>
    </source>
</evidence>
<evidence type="ECO:0000256" key="6">
    <source>
        <dbReference type="ARBA" id="ARBA00022932"/>
    </source>
</evidence>
<dbReference type="InterPro" id="IPR027417">
    <property type="entry name" value="P-loop_NTPase"/>
</dbReference>
<evidence type="ECO:0000313" key="12">
    <source>
        <dbReference type="Proteomes" id="UP000006443"/>
    </source>
</evidence>
<comment type="catalytic activity">
    <reaction evidence="8">
        <text>DNA(n) + a 2'-deoxyribonucleoside 5'-triphosphate = DNA(n+1) + diphosphate</text>
        <dbReference type="Rhea" id="RHEA:22508"/>
        <dbReference type="Rhea" id="RHEA-COMP:17339"/>
        <dbReference type="Rhea" id="RHEA-COMP:17340"/>
        <dbReference type="ChEBI" id="CHEBI:33019"/>
        <dbReference type="ChEBI" id="CHEBI:61560"/>
        <dbReference type="ChEBI" id="CHEBI:173112"/>
        <dbReference type="EC" id="2.7.7.7"/>
    </reaction>
</comment>
<gene>
    <name evidence="11" type="ORF">DealDRAFT_0939</name>
</gene>
<dbReference type="RefSeq" id="WP_008515341.1">
    <property type="nucleotide sequence ID" value="NZ_ACJM01000004.1"/>
</dbReference>
<dbReference type="OrthoDB" id="9775929at2"/>